<accession>A0A2U8UPM0</accession>
<evidence type="ECO:0000256" key="1">
    <source>
        <dbReference type="SAM" id="MobiDB-lite"/>
    </source>
</evidence>
<feature type="region of interest" description="Disordered" evidence="1">
    <location>
        <begin position="88"/>
        <end position="126"/>
    </location>
</feature>
<sequence length="126" mass="13801">MSADREAEAREMQRLHDAEVARIQQSNDISGIVMQAAKNWVVLDDRFAIADALWAAGYRLTRVEHAHYADITTAPGVTIYAGGLEQIAPPPPATHRRRVYSGPWEPMPDGETVDADSITFTSGGQP</sequence>
<dbReference type="GeneID" id="54992464"/>
<evidence type="ECO:0000313" key="2">
    <source>
        <dbReference type="EMBL" id="AWN05582.1"/>
    </source>
</evidence>
<dbReference type="RefSeq" id="YP_009801937.1">
    <property type="nucleotide sequence ID" value="NC_047976.1"/>
</dbReference>
<name>A0A2U8UPM0_9CAUD</name>
<reference evidence="2 3" key="1">
    <citation type="submission" date="2018-04" db="EMBL/GenBank/DDBJ databases">
        <authorList>
            <person name="Paschalis M.I."/>
            <person name="Cheong D.K."/>
            <person name="Petit-Frere T."/>
            <person name="Stoner K.N."/>
            <person name="Veracka M."/>
            <person name="Ewers R.M."/>
            <person name="Maciver D.B."/>
            <person name="Santiago X."/>
            <person name="Nichols C.D."/>
            <person name="Scaff D.S."/>
            <person name="Osorio S.M."/>
            <person name="Mercado F.J."/>
            <person name="Tamondong K.G."/>
            <person name="Lee J."/>
            <person name="Nicholson R.L."/>
            <person name="Antonucci M.K."/>
            <person name="Anger G.K."/>
            <person name="Washington J.M."/>
            <person name="Garlena R.A."/>
            <person name="Russell D.A."/>
            <person name="Pope W.H."/>
            <person name="Jacobs-Sera D."/>
            <person name="Hendrix R.W."/>
            <person name="Hatfull G.F."/>
        </authorList>
    </citation>
    <scope>NUCLEOTIDE SEQUENCE [LARGE SCALE GENOMIC DNA]</scope>
</reference>
<proteinExistence type="predicted"/>
<dbReference type="EMBL" id="MH155873">
    <property type="protein sequence ID" value="AWN05582.1"/>
    <property type="molecule type" value="Genomic_DNA"/>
</dbReference>
<organism evidence="2 3">
    <name type="scientific">Microbacterium phage Paschalis</name>
    <dbReference type="NCBI Taxonomy" id="2992928"/>
    <lineage>
        <taxon>Viruses</taxon>
        <taxon>Duplodnaviria</taxon>
        <taxon>Heunggongvirae</taxon>
        <taxon>Uroviricota</taxon>
        <taxon>Caudoviricetes</taxon>
        <taxon>Hodgkinviridae</taxon>
        <taxon>Quhwahvirus</taxon>
        <taxon>Quhwahvirus paschalis</taxon>
    </lineage>
</organism>
<keyword evidence="3" id="KW-1185">Reference proteome</keyword>
<evidence type="ECO:0000313" key="3">
    <source>
        <dbReference type="Proteomes" id="UP000246726"/>
    </source>
</evidence>
<gene>
    <name evidence="2" type="primary">89</name>
    <name evidence="2" type="ORF">SEA_PASCHALIS_89</name>
</gene>
<protein>
    <submittedName>
        <fullName evidence="2">Uncharacterized protein</fullName>
    </submittedName>
</protein>
<dbReference type="Proteomes" id="UP000246726">
    <property type="component" value="Segment"/>
</dbReference>